<evidence type="ECO:0000313" key="1">
    <source>
        <dbReference type="EMBL" id="NOK38606.1"/>
    </source>
</evidence>
<name>A0A3A8HWE6_9BACT</name>
<reference evidence="1 2" key="1">
    <citation type="submission" date="2020-05" db="EMBL/GenBank/DDBJ databases">
        <authorList>
            <person name="Whitworth D."/>
        </authorList>
    </citation>
    <scope>NUCLEOTIDE SEQUENCE [LARGE SCALE GENOMIC DNA]</scope>
    <source>
        <strain evidence="1 2">AB043B</strain>
    </source>
</reference>
<sequence>MSPARRPYDDDVELTRYVLEHYGELITPFEHRARRALLIRYEEQPLLEHPRVREGYFLDDQEVKAALEGGMPAFLRGVRDRIMREHADTVFIHRCERCRSVLPTPRARQCLWCGHDWH</sequence>
<organism evidence="1 2">
    <name type="scientific">Corallococcus exercitus</name>
    <dbReference type="NCBI Taxonomy" id="2316736"/>
    <lineage>
        <taxon>Bacteria</taxon>
        <taxon>Pseudomonadati</taxon>
        <taxon>Myxococcota</taxon>
        <taxon>Myxococcia</taxon>
        <taxon>Myxococcales</taxon>
        <taxon>Cystobacterineae</taxon>
        <taxon>Myxococcaceae</taxon>
        <taxon>Corallococcus</taxon>
    </lineage>
</organism>
<dbReference type="RefSeq" id="WP_120529294.1">
    <property type="nucleotide sequence ID" value="NZ_JABFJV010000340.1"/>
</dbReference>
<proteinExistence type="predicted"/>
<evidence type="ECO:0000313" key="2">
    <source>
        <dbReference type="Proteomes" id="UP000563426"/>
    </source>
</evidence>
<protein>
    <submittedName>
        <fullName evidence="1">Uncharacterized protein</fullName>
    </submittedName>
</protein>
<dbReference type="OrthoDB" id="275225at2"/>
<accession>A0A3A8HWE6</accession>
<keyword evidence="2" id="KW-1185">Reference proteome</keyword>
<dbReference type="Proteomes" id="UP000563426">
    <property type="component" value="Unassembled WGS sequence"/>
</dbReference>
<gene>
    <name evidence="1" type="ORF">HMI49_35975</name>
</gene>
<dbReference type="EMBL" id="JABFJV010000340">
    <property type="protein sequence ID" value="NOK38606.1"/>
    <property type="molecule type" value="Genomic_DNA"/>
</dbReference>
<comment type="caution">
    <text evidence="1">The sequence shown here is derived from an EMBL/GenBank/DDBJ whole genome shotgun (WGS) entry which is preliminary data.</text>
</comment>
<dbReference type="AlphaFoldDB" id="A0A3A8HWE6"/>